<dbReference type="EMBL" id="LKEA01000054">
    <property type="protein sequence ID" value="ROV91696.1"/>
    <property type="molecule type" value="Genomic_DNA"/>
</dbReference>
<evidence type="ECO:0000256" key="2">
    <source>
        <dbReference type="ARBA" id="ARBA00048655"/>
    </source>
</evidence>
<name>A0A423VL01_9PEZI</name>
<dbReference type="Gene3D" id="3.90.1200.10">
    <property type="match status" value="1"/>
</dbReference>
<dbReference type="GO" id="GO:0102193">
    <property type="term" value="F:protein-ribulosamine 3-kinase activity"/>
    <property type="evidence" value="ECO:0007669"/>
    <property type="project" value="UniProtKB-EC"/>
</dbReference>
<keyword evidence="4" id="KW-1185">Reference proteome</keyword>
<comment type="catalytic activity">
    <reaction evidence="2">
        <text>N(6)-D-ribulosyl-L-lysyl-[protein] + ATP = N(6)-(3-O-phospho-D-ribulosyl)-L-lysyl-[protein] + ADP + H(+)</text>
        <dbReference type="Rhea" id="RHEA:48432"/>
        <dbReference type="Rhea" id="RHEA-COMP:12103"/>
        <dbReference type="Rhea" id="RHEA-COMP:12104"/>
        <dbReference type="ChEBI" id="CHEBI:15378"/>
        <dbReference type="ChEBI" id="CHEBI:30616"/>
        <dbReference type="ChEBI" id="CHEBI:90418"/>
        <dbReference type="ChEBI" id="CHEBI:90420"/>
        <dbReference type="ChEBI" id="CHEBI:456216"/>
        <dbReference type="EC" id="2.7.1.172"/>
    </reaction>
    <physiologicalReaction direction="left-to-right" evidence="2">
        <dbReference type="Rhea" id="RHEA:48433"/>
    </physiologicalReaction>
</comment>
<dbReference type="AlphaFoldDB" id="A0A423VL01"/>
<dbReference type="InterPro" id="IPR016477">
    <property type="entry name" value="Fructo-/Ketosamine-3-kinase"/>
</dbReference>
<dbReference type="InterPro" id="IPR011009">
    <property type="entry name" value="Kinase-like_dom_sf"/>
</dbReference>
<reference evidence="3 4" key="1">
    <citation type="submission" date="2015-09" db="EMBL/GenBank/DDBJ databases">
        <title>Host preference determinants of Valsa canker pathogens revealed by comparative genomics.</title>
        <authorList>
            <person name="Yin Z."/>
            <person name="Huang L."/>
        </authorList>
    </citation>
    <scope>NUCLEOTIDE SEQUENCE [LARGE SCALE GENOMIC DNA]</scope>
    <source>
        <strain evidence="3 4">03-1</strain>
    </source>
</reference>
<evidence type="ECO:0000313" key="4">
    <source>
        <dbReference type="Proteomes" id="UP000283895"/>
    </source>
</evidence>
<proteinExistence type="predicted"/>
<evidence type="ECO:0000313" key="3">
    <source>
        <dbReference type="EMBL" id="ROV91696.1"/>
    </source>
</evidence>
<dbReference type="EC" id="2.7.1.172" evidence="1"/>
<sequence>MATVVQGSLQVNGEGPIAAKNILAQLDGKFPVDEAVIEALPPGLKFVSAEAYGSSAWTVTGKITAAQEADGTESYFFLKTAFGEHGGVMLRGEYESAKDIYKIMPCLIPRPFGYGRYQTDNPVTYFYLSNFVDMNTTTAPKPLELAINLARLHKESLSPNGMFGYHVGSQGAKKANRKQVTCDGKMPHNVEWEPSWAVFFGKLLRRICDIDLRNNGSWPELERATQQVIAKVVPRLLGDLRSEGGSPIKPCLLHGDLWEPNLGVDIRTGKLVMYDVGSYYAHNEMELGQWRTDFCSHLRSRTYTQEYLKQYPPAEPAAEFDDRNRLYSLKSSMNYSAGHPGCVVRQTAYNNMCYLCEKYAPCDGIDAYDPGKDPSVTGARFAPSFTKPDGDVGN</sequence>
<dbReference type="Proteomes" id="UP000283895">
    <property type="component" value="Unassembled WGS sequence"/>
</dbReference>
<dbReference type="OrthoDB" id="5772781at2759"/>
<protein>
    <recommendedName>
        <fullName evidence="1">protein-ribulosamine 3-kinase</fullName>
        <ecNumber evidence="1">2.7.1.172</ecNumber>
    </recommendedName>
</protein>
<comment type="caution">
    <text evidence="3">The sequence shown here is derived from an EMBL/GenBank/DDBJ whole genome shotgun (WGS) entry which is preliminary data.</text>
</comment>
<organism evidence="3 4">
    <name type="scientific">Cytospora schulzeri</name>
    <dbReference type="NCBI Taxonomy" id="448051"/>
    <lineage>
        <taxon>Eukaryota</taxon>
        <taxon>Fungi</taxon>
        <taxon>Dikarya</taxon>
        <taxon>Ascomycota</taxon>
        <taxon>Pezizomycotina</taxon>
        <taxon>Sordariomycetes</taxon>
        <taxon>Sordariomycetidae</taxon>
        <taxon>Diaporthales</taxon>
        <taxon>Cytosporaceae</taxon>
        <taxon>Cytospora</taxon>
    </lineage>
</organism>
<dbReference type="Pfam" id="PF03881">
    <property type="entry name" value="Fructosamin_kin"/>
    <property type="match status" value="1"/>
</dbReference>
<dbReference type="SUPFAM" id="SSF56112">
    <property type="entry name" value="Protein kinase-like (PK-like)"/>
    <property type="match status" value="1"/>
</dbReference>
<accession>A0A423VL01</accession>
<dbReference type="PANTHER" id="PTHR12149">
    <property type="entry name" value="FRUCTOSAMINE 3 KINASE-RELATED PROTEIN"/>
    <property type="match status" value="1"/>
</dbReference>
<evidence type="ECO:0000256" key="1">
    <source>
        <dbReference type="ARBA" id="ARBA00011961"/>
    </source>
</evidence>
<dbReference type="PANTHER" id="PTHR12149:SF8">
    <property type="entry name" value="PROTEIN-RIBULOSAMINE 3-KINASE"/>
    <property type="match status" value="1"/>
</dbReference>
<gene>
    <name evidence="3" type="ORF">VMCG_09255</name>
</gene>